<dbReference type="Pfam" id="PF13581">
    <property type="entry name" value="HATPase_c_2"/>
    <property type="match status" value="1"/>
</dbReference>
<sequence>MSPQQTLDVVSRPDAGNRSGGHRILVRLLRPGTAARRARVVIREVLLRSGADAGSIGDAESAVAELAANAEAYARCPYELRVVFDGGRPAWCEVVDGDPDLGGIPAVLDRLRTGGDEPALDLFGERGRGLLLVHLLSEGRCRAYPTRTCATGTPGKAVAFALPTKTGPRPRSPVPDAGPPGRAGARHPTSPWAPALAGHLSFP</sequence>
<protein>
    <recommendedName>
        <fullName evidence="2">Histidine kinase/HSP90-like ATPase domain-containing protein</fullName>
    </recommendedName>
</protein>
<organism evidence="3 4">
    <name type="scientific">Planomonospora alba</name>
    <dbReference type="NCBI Taxonomy" id="161354"/>
    <lineage>
        <taxon>Bacteria</taxon>
        <taxon>Bacillati</taxon>
        <taxon>Actinomycetota</taxon>
        <taxon>Actinomycetes</taxon>
        <taxon>Streptosporangiales</taxon>
        <taxon>Streptosporangiaceae</taxon>
        <taxon>Planomonospora</taxon>
    </lineage>
</organism>
<feature type="domain" description="Histidine kinase/HSP90-like ATPase" evidence="2">
    <location>
        <begin position="34"/>
        <end position="137"/>
    </location>
</feature>
<keyword evidence="4" id="KW-1185">Reference proteome</keyword>
<gene>
    <name evidence="3" type="ORF">GCM10010466_08860</name>
</gene>
<feature type="region of interest" description="Disordered" evidence="1">
    <location>
        <begin position="163"/>
        <end position="203"/>
    </location>
</feature>
<reference evidence="4" key="1">
    <citation type="journal article" date="2019" name="Int. J. Syst. Evol. Microbiol.">
        <title>The Global Catalogue of Microorganisms (GCM) 10K type strain sequencing project: providing services to taxonomists for standard genome sequencing and annotation.</title>
        <authorList>
            <consortium name="The Broad Institute Genomics Platform"/>
            <consortium name="The Broad Institute Genome Sequencing Center for Infectious Disease"/>
            <person name="Wu L."/>
            <person name="Ma J."/>
        </authorList>
    </citation>
    <scope>NUCLEOTIDE SEQUENCE [LARGE SCALE GENOMIC DNA]</scope>
    <source>
        <strain evidence="4">JCM 9373</strain>
    </source>
</reference>
<dbReference type="InterPro" id="IPR003594">
    <property type="entry name" value="HATPase_dom"/>
</dbReference>
<evidence type="ECO:0000313" key="3">
    <source>
        <dbReference type="EMBL" id="GAA3120216.1"/>
    </source>
</evidence>
<dbReference type="EMBL" id="BAAAUT010000005">
    <property type="protein sequence ID" value="GAA3120216.1"/>
    <property type="molecule type" value="Genomic_DNA"/>
</dbReference>
<evidence type="ECO:0000256" key="1">
    <source>
        <dbReference type="SAM" id="MobiDB-lite"/>
    </source>
</evidence>
<dbReference type="InterPro" id="IPR036890">
    <property type="entry name" value="HATPase_C_sf"/>
</dbReference>
<evidence type="ECO:0000259" key="2">
    <source>
        <dbReference type="Pfam" id="PF13581"/>
    </source>
</evidence>
<dbReference type="RefSeq" id="WP_344856135.1">
    <property type="nucleotide sequence ID" value="NZ_BAAAUT010000005.1"/>
</dbReference>
<comment type="caution">
    <text evidence="3">The sequence shown here is derived from an EMBL/GenBank/DDBJ whole genome shotgun (WGS) entry which is preliminary data.</text>
</comment>
<evidence type="ECO:0000313" key="4">
    <source>
        <dbReference type="Proteomes" id="UP001500320"/>
    </source>
</evidence>
<proteinExistence type="predicted"/>
<dbReference type="Proteomes" id="UP001500320">
    <property type="component" value="Unassembled WGS sequence"/>
</dbReference>
<dbReference type="Gene3D" id="3.30.565.10">
    <property type="entry name" value="Histidine kinase-like ATPase, C-terminal domain"/>
    <property type="match status" value="1"/>
</dbReference>
<accession>A0ABP6MN72</accession>
<name>A0ABP6MN72_9ACTN</name>